<evidence type="ECO:0000256" key="2">
    <source>
        <dbReference type="ARBA" id="ARBA00010617"/>
    </source>
</evidence>
<keyword evidence="5" id="KW-0472">Membrane</keyword>
<keyword evidence="7" id="KW-1185">Reference proteome</keyword>
<dbReference type="STRING" id="137246.A0A401RG52"/>
<evidence type="ECO:0000256" key="1">
    <source>
        <dbReference type="ARBA" id="ARBA00001971"/>
    </source>
</evidence>
<evidence type="ECO:0000313" key="6">
    <source>
        <dbReference type="EMBL" id="GCC17110.1"/>
    </source>
</evidence>
<dbReference type="OrthoDB" id="1055148at2759"/>
<keyword evidence="4" id="KW-0408">Iron</keyword>
<evidence type="ECO:0000256" key="3">
    <source>
        <dbReference type="ARBA" id="ARBA00022723"/>
    </source>
</evidence>
<dbReference type="GO" id="GO:0005506">
    <property type="term" value="F:iron ion binding"/>
    <property type="evidence" value="ECO:0007669"/>
    <property type="project" value="InterPro"/>
</dbReference>
<comment type="caution">
    <text evidence="6">The sequence shown here is derived from an EMBL/GenBank/DDBJ whole genome shotgun (WGS) entry which is preliminary data.</text>
</comment>
<evidence type="ECO:0000313" key="7">
    <source>
        <dbReference type="Proteomes" id="UP000287033"/>
    </source>
</evidence>
<dbReference type="InterPro" id="IPR050182">
    <property type="entry name" value="Cytochrome_P450_fam2"/>
</dbReference>
<dbReference type="PANTHER" id="PTHR24300">
    <property type="entry name" value="CYTOCHROME P450 508A4-RELATED"/>
    <property type="match status" value="1"/>
</dbReference>
<proteinExistence type="inferred from homology"/>
<dbReference type="GO" id="GO:0006082">
    <property type="term" value="P:organic acid metabolic process"/>
    <property type="evidence" value="ECO:0007669"/>
    <property type="project" value="TreeGrafter"/>
</dbReference>
<evidence type="ECO:0000256" key="5">
    <source>
        <dbReference type="SAM" id="Phobius"/>
    </source>
</evidence>
<dbReference type="GO" id="GO:0005737">
    <property type="term" value="C:cytoplasm"/>
    <property type="evidence" value="ECO:0007669"/>
    <property type="project" value="TreeGrafter"/>
</dbReference>
<gene>
    <name evidence="6" type="ORF">chiPu_0022255</name>
</gene>
<dbReference type="GO" id="GO:0006805">
    <property type="term" value="P:xenobiotic metabolic process"/>
    <property type="evidence" value="ECO:0007669"/>
    <property type="project" value="TreeGrafter"/>
</dbReference>
<dbReference type="PRINTS" id="PR00463">
    <property type="entry name" value="EP450I"/>
</dbReference>
<keyword evidence="3" id="KW-0479">Metal-binding</keyword>
<dbReference type="InterPro" id="IPR002401">
    <property type="entry name" value="Cyt_P450_E_grp-I"/>
</dbReference>
<dbReference type="OMA" id="IFMIVRS"/>
<dbReference type="AlphaFoldDB" id="A0A401RG52"/>
<feature type="transmembrane region" description="Helical" evidence="5">
    <location>
        <begin position="12"/>
        <end position="29"/>
    </location>
</feature>
<name>A0A401RG52_CHIPU</name>
<sequence length="141" mass="15546">MALLKLFPTDYTTALSLLTLFLFLVVSVIRRRVPRNFPPGPTPLPLIGNLHQLDLKKLDWSLIGLAEKYGNVFSVELGPLKAVVLTGYDAVKDALVNHADQFSGRPPIPIFDDYSFRTGNLGLCLSLRSPPHFSQLDASQG</sequence>
<evidence type="ECO:0000256" key="4">
    <source>
        <dbReference type="ARBA" id="ARBA00023004"/>
    </source>
</evidence>
<dbReference type="Pfam" id="PF00067">
    <property type="entry name" value="p450"/>
    <property type="match status" value="1"/>
</dbReference>
<dbReference type="GO" id="GO:0016712">
    <property type="term" value="F:oxidoreductase activity, acting on paired donors, with incorporation or reduction of molecular oxygen, reduced flavin or flavoprotein as one donor, and incorporation of one atom of oxygen"/>
    <property type="evidence" value="ECO:0007669"/>
    <property type="project" value="TreeGrafter"/>
</dbReference>
<reference evidence="6 7" key="1">
    <citation type="journal article" date="2018" name="Nat. Ecol. Evol.">
        <title>Shark genomes provide insights into elasmobranch evolution and the origin of vertebrates.</title>
        <authorList>
            <person name="Hara Y"/>
            <person name="Yamaguchi K"/>
            <person name="Onimaru K"/>
            <person name="Kadota M"/>
            <person name="Koyanagi M"/>
            <person name="Keeley SD"/>
            <person name="Tatsumi K"/>
            <person name="Tanaka K"/>
            <person name="Motone F"/>
            <person name="Kageyama Y"/>
            <person name="Nozu R"/>
            <person name="Adachi N"/>
            <person name="Nishimura O"/>
            <person name="Nakagawa R"/>
            <person name="Tanegashima C"/>
            <person name="Kiyatake I"/>
            <person name="Matsumoto R"/>
            <person name="Murakumo K"/>
            <person name="Nishida K"/>
            <person name="Terakita A"/>
            <person name="Kuratani S"/>
            <person name="Sato K"/>
            <person name="Hyodo S Kuraku.S."/>
        </authorList>
    </citation>
    <scope>NUCLEOTIDE SEQUENCE [LARGE SCALE GENOMIC DNA]</scope>
</reference>
<protein>
    <submittedName>
        <fullName evidence="6">Uncharacterized protein</fullName>
    </submittedName>
</protein>
<dbReference type="SUPFAM" id="SSF48264">
    <property type="entry name" value="Cytochrome P450"/>
    <property type="match status" value="1"/>
</dbReference>
<accession>A0A401RG52</accession>
<dbReference type="InterPro" id="IPR036396">
    <property type="entry name" value="Cyt_P450_sf"/>
</dbReference>
<comment type="similarity">
    <text evidence="2">Belongs to the cytochrome P450 family.</text>
</comment>
<dbReference type="InterPro" id="IPR001128">
    <property type="entry name" value="Cyt_P450"/>
</dbReference>
<dbReference type="Gene3D" id="1.10.630.10">
    <property type="entry name" value="Cytochrome P450"/>
    <property type="match status" value="1"/>
</dbReference>
<comment type="cofactor">
    <cofactor evidence="1">
        <name>heme</name>
        <dbReference type="ChEBI" id="CHEBI:30413"/>
    </cofactor>
</comment>
<dbReference type="EMBL" id="BEZZ01006734">
    <property type="protein sequence ID" value="GCC17110.1"/>
    <property type="molecule type" value="Genomic_DNA"/>
</dbReference>
<dbReference type="Proteomes" id="UP000287033">
    <property type="component" value="Unassembled WGS sequence"/>
</dbReference>
<dbReference type="GO" id="GO:0020037">
    <property type="term" value="F:heme binding"/>
    <property type="evidence" value="ECO:0007669"/>
    <property type="project" value="InterPro"/>
</dbReference>
<dbReference type="PANTHER" id="PTHR24300:SF319">
    <property type="entry name" value="CYTOCHROME P450, FAMILY 2, SUBFAMILY AC, POLYPEPTIDE 1"/>
    <property type="match status" value="1"/>
</dbReference>
<keyword evidence="5" id="KW-0812">Transmembrane</keyword>
<organism evidence="6 7">
    <name type="scientific">Chiloscyllium punctatum</name>
    <name type="common">Brownbanded bambooshark</name>
    <name type="synonym">Hemiscyllium punctatum</name>
    <dbReference type="NCBI Taxonomy" id="137246"/>
    <lineage>
        <taxon>Eukaryota</taxon>
        <taxon>Metazoa</taxon>
        <taxon>Chordata</taxon>
        <taxon>Craniata</taxon>
        <taxon>Vertebrata</taxon>
        <taxon>Chondrichthyes</taxon>
        <taxon>Elasmobranchii</taxon>
        <taxon>Galeomorphii</taxon>
        <taxon>Galeoidea</taxon>
        <taxon>Orectolobiformes</taxon>
        <taxon>Hemiscylliidae</taxon>
        <taxon>Chiloscyllium</taxon>
    </lineage>
</organism>
<keyword evidence="5" id="KW-1133">Transmembrane helix</keyword>